<protein>
    <submittedName>
        <fullName evidence="1">Uncharacterized protein</fullName>
    </submittedName>
</protein>
<dbReference type="EMBL" id="OV651815">
    <property type="protein sequence ID" value="CAH1107907.1"/>
    <property type="molecule type" value="Genomic_DNA"/>
</dbReference>
<reference evidence="1" key="1">
    <citation type="submission" date="2022-01" db="EMBL/GenBank/DDBJ databases">
        <authorList>
            <person name="King R."/>
        </authorList>
    </citation>
    <scope>NUCLEOTIDE SEQUENCE</scope>
</reference>
<accession>A0A9P0CR24</accession>
<dbReference type="Proteomes" id="UP001153636">
    <property type="component" value="Chromosome 3"/>
</dbReference>
<sequence length="165" mass="18674">MKYHKNELCTAICSHGTILLESTRSCNSERAQFEHLRNHFGNNVSIVFDDYPEEARRKNTKTAERLRRYAAHSSYELTIDESIVVQIAQVHVLGNENNKRCLITLLCDAFQKKEVKVTVSEEVADREIVMMALSKRAVEDMVVIVGEDVDLLALLNGLGAEEHEG</sequence>
<dbReference type="AlphaFoldDB" id="A0A9P0CR24"/>
<gene>
    <name evidence="1" type="ORF">PSYICH_LOCUS9710</name>
</gene>
<organism evidence="1 2">
    <name type="scientific">Psylliodes chrysocephalus</name>
    <dbReference type="NCBI Taxonomy" id="3402493"/>
    <lineage>
        <taxon>Eukaryota</taxon>
        <taxon>Metazoa</taxon>
        <taxon>Ecdysozoa</taxon>
        <taxon>Arthropoda</taxon>
        <taxon>Hexapoda</taxon>
        <taxon>Insecta</taxon>
        <taxon>Pterygota</taxon>
        <taxon>Neoptera</taxon>
        <taxon>Endopterygota</taxon>
        <taxon>Coleoptera</taxon>
        <taxon>Polyphaga</taxon>
        <taxon>Cucujiformia</taxon>
        <taxon>Chrysomeloidea</taxon>
        <taxon>Chrysomelidae</taxon>
        <taxon>Galerucinae</taxon>
        <taxon>Alticini</taxon>
        <taxon>Psylliodes</taxon>
    </lineage>
</organism>
<evidence type="ECO:0000313" key="1">
    <source>
        <dbReference type="EMBL" id="CAH1107907.1"/>
    </source>
</evidence>
<dbReference type="OrthoDB" id="6760986at2759"/>
<proteinExistence type="predicted"/>
<name>A0A9P0CR24_9CUCU</name>
<keyword evidence="2" id="KW-1185">Reference proteome</keyword>
<evidence type="ECO:0000313" key="2">
    <source>
        <dbReference type="Proteomes" id="UP001153636"/>
    </source>
</evidence>